<name>A0A540WXR7_9BACT</name>
<organism evidence="2 3">
    <name type="scientific">Myxococcus llanfairpwllgwyngyllgogerychwyrndrobwllllantysiliogogogochensis</name>
    <dbReference type="NCBI Taxonomy" id="2590453"/>
    <lineage>
        <taxon>Bacteria</taxon>
        <taxon>Pseudomonadati</taxon>
        <taxon>Myxococcota</taxon>
        <taxon>Myxococcia</taxon>
        <taxon>Myxococcales</taxon>
        <taxon>Cystobacterineae</taxon>
        <taxon>Myxococcaceae</taxon>
        <taxon>Myxococcus</taxon>
    </lineage>
</organism>
<evidence type="ECO:0000313" key="2">
    <source>
        <dbReference type="EMBL" id="TQF13798.1"/>
    </source>
</evidence>
<dbReference type="EMBL" id="VIFM01000087">
    <property type="protein sequence ID" value="TQF13798.1"/>
    <property type="molecule type" value="Genomic_DNA"/>
</dbReference>
<dbReference type="Proteomes" id="UP000315369">
    <property type="component" value="Unassembled WGS sequence"/>
</dbReference>
<comment type="caution">
    <text evidence="2">The sequence shown here is derived from an EMBL/GenBank/DDBJ whole genome shotgun (WGS) entry which is preliminary data.</text>
</comment>
<evidence type="ECO:0000256" key="1">
    <source>
        <dbReference type="SAM" id="Phobius"/>
    </source>
</evidence>
<dbReference type="RefSeq" id="WP_141644471.1">
    <property type="nucleotide sequence ID" value="NZ_VIFM01000087.1"/>
</dbReference>
<gene>
    <name evidence="2" type="ORF">FJV41_21880</name>
</gene>
<keyword evidence="1" id="KW-0472">Membrane</keyword>
<dbReference type="OrthoDB" id="4689146at2"/>
<evidence type="ECO:0000313" key="3">
    <source>
        <dbReference type="Proteomes" id="UP000315369"/>
    </source>
</evidence>
<keyword evidence="1" id="KW-1133">Transmembrane helix</keyword>
<sequence>MSKETQSFLTVLLSLVLVPGVLLLVSAVTGGAFPAGVALLLGLPLGLGYGLEAGLLRIYPLPSAQGWVELIIDLTWSLPNTLFGFIFGNIVYVFFGKLSRPDSEGQGWIVYRANPGGSFGNNVLQTLGTVNLGGAGQHEKMHLLQARIFGPFYLPFVAASYVITSLLQLLWTCTLGGLLKLLGMRDKAYLRPPARSAVGGFFGWIYYATPIELWAYATGNP</sequence>
<feature type="transmembrane region" description="Helical" evidence="1">
    <location>
        <begin position="37"/>
        <end position="58"/>
    </location>
</feature>
<keyword evidence="1" id="KW-0812">Transmembrane</keyword>
<proteinExistence type="predicted"/>
<feature type="transmembrane region" description="Helical" evidence="1">
    <location>
        <begin position="152"/>
        <end position="176"/>
    </location>
</feature>
<protein>
    <submittedName>
        <fullName evidence="2">Uncharacterized protein</fullName>
    </submittedName>
</protein>
<feature type="transmembrane region" description="Helical" evidence="1">
    <location>
        <begin position="70"/>
        <end position="95"/>
    </location>
</feature>
<keyword evidence="3" id="KW-1185">Reference proteome</keyword>
<reference evidence="2 3" key="1">
    <citation type="submission" date="2019-06" db="EMBL/GenBank/DDBJ databases">
        <authorList>
            <person name="Livingstone P."/>
            <person name="Whitworth D."/>
        </authorList>
    </citation>
    <scope>NUCLEOTIDE SEQUENCE [LARGE SCALE GENOMIC DNA]</scope>
    <source>
        <strain evidence="2 3">AM401</strain>
    </source>
</reference>
<feature type="transmembrane region" description="Helical" evidence="1">
    <location>
        <begin position="197"/>
        <end position="217"/>
    </location>
</feature>
<accession>A0A540WXR7</accession>
<dbReference type="AlphaFoldDB" id="A0A540WXR7"/>